<evidence type="ECO:0000313" key="9">
    <source>
        <dbReference type="Proteomes" id="UP000319514"/>
    </source>
</evidence>
<dbReference type="SUPFAM" id="SSF103481">
    <property type="entry name" value="Multidrug resistance efflux transporter EmrE"/>
    <property type="match status" value="2"/>
</dbReference>
<name>A0A542ZMT7_9MICO</name>
<feature type="transmembrane region" description="Helical" evidence="6">
    <location>
        <begin position="178"/>
        <end position="199"/>
    </location>
</feature>
<evidence type="ECO:0000313" key="8">
    <source>
        <dbReference type="EMBL" id="TQL61652.1"/>
    </source>
</evidence>
<keyword evidence="5 6" id="KW-0472">Membrane</keyword>
<proteinExistence type="inferred from homology"/>
<feature type="transmembrane region" description="Helical" evidence="6">
    <location>
        <begin position="146"/>
        <end position="166"/>
    </location>
</feature>
<feature type="transmembrane region" description="Helical" evidence="6">
    <location>
        <begin position="16"/>
        <end position="36"/>
    </location>
</feature>
<dbReference type="AlphaFoldDB" id="A0A542ZMT7"/>
<evidence type="ECO:0000256" key="2">
    <source>
        <dbReference type="ARBA" id="ARBA00007362"/>
    </source>
</evidence>
<feature type="transmembrane region" description="Helical" evidence="6">
    <location>
        <begin position="235"/>
        <end position="256"/>
    </location>
</feature>
<accession>A0A542ZMT7</accession>
<dbReference type="GO" id="GO:0016020">
    <property type="term" value="C:membrane"/>
    <property type="evidence" value="ECO:0007669"/>
    <property type="project" value="UniProtKB-SubCell"/>
</dbReference>
<reference evidence="8 9" key="1">
    <citation type="submission" date="2019-06" db="EMBL/GenBank/DDBJ databases">
        <title>Sequencing the genomes of 1000 actinobacteria strains.</title>
        <authorList>
            <person name="Klenk H.-P."/>
        </authorList>
    </citation>
    <scope>NUCLEOTIDE SEQUENCE [LARGE SCALE GENOMIC DNA]</scope>
    <source>
        <strain evidence="8 9">DSM 18082</strain>
    </source>
</reference>
<feature type="domain" description="EamA" evidence="7">
    <location>
        <begin position="147"/>
        <end position="274"/>
    </location>
</feature>
<feature type="transmembrane region" description="Helical" evidence="6">
    <location>
        <begin position="42"/>
        <end position="60"/>
    </location>
</feature>
<feature type="transmembrane region" description="Helical" evidence="6">
    <location>
        <begin position="72"/>
        <end position="92"/>
    </location>
</feature>
<sequence>MSTPTTARSHARTGTLMAVGSMTCVQLGLALSVGLFDRVGPLGAAWLRLAWAGLVLLVVVRPRPSRFGRRGLLTAVALGVVTAGLTMLFMGAVARLPLGTASAIEFLGPLGVAAARSHRARQLVWPALAAVGVLLLTRPWEGTADLVGVGFALAAAACWAAYILLTQAVGDEVSGIQGLAVSLPVAGLVATVVAGGSVLPHLTPSVALAGLGLALLLPVVPFSLELLALRRLTTAAFGTLMSLEPAIALVAGLVLLHQVPDPVALAGMAFVVAAGIGAERTGARHHAPQPGPATLEPATC</sequence>
<evidence type="ECO:0000256" key="1">
    <source>
        <dbReference type="ARBA" id="ARBA00004141"/>
    </source>
</evidence>
<comment type="subcellular location">
    <subcellularLocation>
        <location evidence="1">Membrane</location>
        <topology evidence="1">Multi-pass membrane protein</topology>
    </subcellularLocation>
</comment>
<dbReference type="Pfam" id="PF00892">
    <property type="entry name" value="EamA"/>
    <property type="match status" value="1"/>
</dbReference>
<keyword evidence="3 6" id="KW-0812">Transmembrane</keyword>
<organism evidence="8 9">
    <name type="scientific">Oryzihumus leptocrescens</name>
    <dbReference type="NCBI Taxonomy" id="297536"/>
    <lineage>
        <taxon>Bacteria</taxon>
        <taxon>Bacillati</taxon>
        <taxon>Actinomycetota</taxon>
        <taxon>Actinomycetes</taxon>
        <taxon>Micrococcales</taxon>
        <taxon>Intrasporangiaceae</taxon>
        <taxon>Oryzihumus</taxon>
    </lineage>
</organism>
<evidence type="ECO:0000256" key="4">
    <source>
        <dbReference type="ARBA" id="ARBA00022989"/>
    </source>
</evidence>
<comment type="similarity">
    <text evidence="2">Belongs to the EamA transporter family.</text>
</comment>
<gene>
    <name evidence="8" type="ORF">FB474_3066</name>
</gene>
<feature type="transmembrane region" description="Helical" evidence="6">
    <location>
        <begin position="205"/>
        <end position="228"/>
    </location>
</feature>
<evidence type="ECO:0000256" key="5">
    <source>
        <dbReference type="ARBA" id="ARBA00023136"/>
    </source>
</evidence>
<dbReference type="InterPro" id="IPR037185">
    <property type="entry name" value="EmrE-like"/>
</dbReference>
<dbReference type="EMBL" id="VFOQ01000001">
    <property type="protein sequence ID" value="TQL61652.1"/>
    <property type="molecule type" value="Genomic_DNA"/>
</dbReference>
<keyword evidence="9" id="KW-1185">Reference proteome</keyword>
<evidence type="ECO:0000256" key="3">
    <source>
        <dbReference type="ARBA" id="ARBA00022692"/>
    </source>
</evidence>
<dbReference type="Proteomes" id="UP000319514">
    <property type="component" value="Unassembled WGS sequence"/>
</dbReference>
<dbReference type="PANTHER" id="PTHR32322:SF2">
    <property type="entry name" value="EAMA DOMAIN-CONTAINING PROTEIN"/>
    <property type="match status" value="1"/>
</dbReference>
<keyword evidence="4 6" id="KW-1133">Transmembrane helix</keyword>
<dbReference type="InterPro" id="IPR000620">
    <property type="entry name" value="EamA_dom"/>
</dbReference>
<evidence type="ECO:0000256" key="6">
    <source>
        <dbReference type="SAM" id="Phobius"/>
    </source>
</evidence>
<comment type="caution">
    <text evidence="8">The sequence shown here is derived from an EMBL/GenBank/DDBJ whole genome shotgun (WGS) entry which is preliminary data.</text>
</comment>
<protein>
    <submittedName>
        <fullName evidence="8">Inner membrane transporter RhtA</fullName>
    </submittedName>
</protein>
<dbReference type="PANTHER" id="PTHR32322">
    <property type="entry name" value="INNER MEMBRANE TRANSPORTER"/>
    <property type="match status" value="1"/>
</dbReference>
<dbReference type="InterPro" id="IPR050638">
    <property type="entry name" value="AA-Vitamin_Transporters"/>
</dbReference>
<evidence type="ECO:0000259" key="7">
    <source>
        <dbReference type="Pfam" id="PF00892"/>
    </source>
</evidence>
<dbReference type="RefSeq" id="WP_246092214.1">
    <property type="nucleotide sequence ID" value="NZ_BAAAKX010000018.1"/>
</dbReference>